<reference evidence="1 2" key="1">
    <citation type="submission" date="2016-10" db="EMBL/GenBank/DDBJ databases">
        <title>The genome sequence of Colletotrichum fioriniae PJ7.</title>
        <authorList>
            <person name="Baroncelli R."/>
        </authorList>
    </citation>
    <scope>NUCLEOTIDE SEQUENCE [LARGE SCALE GENOMIC DNA]</scope>
    <source>
        <strain evidence="1 2">IMI 309622</strain>
    </source>
</reference>
<dbReference type="EMBL" id="MOOE01000008">
    <property type="protein sequence ID" value="KAK1526225.1"/>
    <property type="molecule type" value="Genomic_DNA"/>
</dbReference>
<sequence>RTVGEGYTPSLVVDGYSQQYVSLPPDEGAQGFPGVMAKALLVSRTRMRKKTGPGDCLVSHVPLDPFRQSGSFTQAVNGWRGSESSVEQLCRDLERHCLSVYESSSAASTLLGSDSAHSHIETVQQQVVQPLFGSARVLYAKKRVASRSYSWPPLFIFVRLFSVQ</sequence>
<evidence type="ECO:0000313" key="1">
    <source>
        <dbReference type="EMBL" id="KAK1526225.1"/>
    </source>
</evidence>
<dbReference type="AlphaFoldDB" id="A0AAJ0DZN9"/>
<accession>A0AAJ0DZN9</accession>
<proteinExistence type="predicted"/>
<dbReference type="GeneID" id="85340351"/>
<keyword evidence="2" id="KW-1185">Reference proteome</keyword>
<dbReference type="Proteomes" id="UP001240678">
    <property type="component" value="Unassembled WGS sequence"/>
</dbReference>
<name>A0AAJ0DZN9_9PEZI</name>
<evidence type="ECO:0000313" key="2">
    <source>
        <dbReference type="Proteomes" id="UP001240678"/>
    </source>
</evidence>
<feature type="non-terminal residue" evidence="1">
    <location>
        <position position="1"/>
    </location>
</feature>
<protein>
    <submittedName>
        <fullName evidence="1">Uncharacterized protein</fullName>
    </submittedName>
</protein>
<gene>
    <name evidence="1" type="ORF">CCOS01_08643</name>
</gene>
<comment type="caution">
    <text evidence="1">The sequence shown here is derived from an EMBL/GenBank/DDBJ whole genome shotgun (WGS) entry which is preliminary data.</text>
</comment>
<organism evidence="1 2">
    <name type="scientific">Colletotrichum costaricense</name>
    <dbReference type="NCBI Taxonomy" id="1209916"/>
    <lineage>
        <taxon>Eukaryota</taxon>
        <taxon>Fungi</taxon>
        <taxon>Dikarya</taxon>
        <taxon>Ascomycota</taxon>
        <taxon>Pezizomycotina</taxon>
        <taxon>Sordariomycetes</taxon>
        <taxon>Hypocreomycetidae</taxon>
        <taxon>Glomerellales</taxon>
        <taxon>Glomerellaceae</taxon>
        <taxon>Colletotrichum</taxon>
        <taxon>Colletotrichum acutatum species complex</taxon>
    </lineage>
</organism>
<dbReference type="RefSeq" id="XP_060313078.1">
    <property type="nucleotide sequence ID" value="XM_060456804.1"/>
</dbReference>